<name>A0A1I6D6E8_9FIRM</name>
<dbReference type="STRING" id="39060.SAMN05660706_10622"/>
<evidence type="ECO:0000313" key="1">
    <source>
        <dbReference type="EMBL" id="SFR00912.1"/>
    </source>
</evidence>
<dbReference type="Proteomes" id="UP000199584">
    <property type="component" value="Unassembled WGS sequence"/>
</dbReference>
<dbReference type="InterPro" id="IPR010327">
    <property type="entry name" value="FldB/FldC_alpha/beta"/>
</dbReference>
<dbReference type="Gene3D" id="3.40.50.11900">
    <property type="match status" value="1"/>
</dbReference>
<proteinExistence type="predicted"/>
<organism evidence="1 2">
    <name type="scientific">Desulfoscipio geothermicus DSM 3669</name>
    <dbReference type="NCBI Taxonomy" id="1121426"/>
    <lineage>
        <taxon>Bacteria</taxon>
        <taxon>Bacillati</taxon>
        <taxon>Bacillota</taxon>
        <taxon>Clostridia</taxon>
        <taxon>Eubacteriales</taxon>
        <taxon>Desulfallaceae</taxon>
        <taxon>Desulfoscipio</taxon>
    </lineage>
</organism>
<dbReference type="RefSeq" id="WP_342741312.1">
    <property type="nucleotide sequence ID" value="NZ_FOYM01000006.1"/>
</dbReference>
<gene>
    <name evidence="1" type="ORF">SAMN05660706_10622</name>
</gene>
<protein>
    <submittedName>
        <fullName evidence="1">2-hydroxyglutaryl-CoA dehydratase, D-component</fullName>
    </submittedName>
</protein>
<keyword evidence="2" id="KW-1185">Reference proteome</keyword>
<accession>A0A1I6D6E8</accession>
<evidence type="ECO:0000313" key="2">
    <source>
        <dbReference type="Proteomes" id="UP000199584"/>
    </source>
</evidence>
<dbReference type="AlphaFoldDB" id="A0A1I6D6E8"/>
<sequence length="70" mass="7710">MHYLVNLARNRQAAGAVLVNRKYCEPHAWDAVPAAERLRAGGVHTLVLELEGADVGGQERTRLQAFLESL</sequence>
<dbReference type="EMBL" id="FOYM01000006">
    <property type="protein sequence ID" value="SFR00912.1"/>
    <property type="molecule type" value="Genomic_DNA"/>
</dbReference>
<dbReference type="Pfam" id="PF06050">
    <property type="entry name" value="HGD-D"/>
    <property type="match status" value="1"/>
</dbReference>
<reference evidence="2" key="1">
    <citation type="submission" date="2016-10" db="EMBL/GenBank/DDBJ databases">
        <authorList>
            <person name="Varghese N."/>
            <person name="Submissions S."/>
        </authorList>
    </citation>
    <scope>NUCLEOTIDE SEQUENCE [LARGE SCALE GENOMIC DNA]</scope>
    <source>
        <strain evidence="2">DSM 3669</strain>
    </source>
</reference>